<dbReference type="InterPro" id="IPR036259">
    <property type="entry name" value="MFS_trans_sf"/>
</dbReference>
<keyword evidence="2" id="KW-0812">Transmembrane</keyword>
<dbReference type="PANTHER" id="PTHR23530">
    <property type="entry name" value="TRANSPORT PROTEIN-RELATED"/>
    <property type="match status" value="1"/>
</dbReference>
<evidence type="ECO:0000256" key="2">
    <source>
        <dbReference type="SAM" id="Phobius"/>
    </source>
</evidence>
<keyword evidence="2" id="KW-1133">Transmembrane helix</keyword>
<protein>
    <recommendedName>
        <fullName evidence="5">Major facilitator superfamily (MFS) profile domain-containing protein</fullName>
    </recommendedName>
</protein>
<feature type="compositionally biased region" description="Polar residues" evidence="1">
    <location>
        <begin position="80"/>
        <end position="94"/>
    </location>
</feature>
<proteinExistence type="predicted"/>
<dbReference type="STRING" id="1798374.A2Z33_02180"/>
<dbReference type="Gene3D" id="1.20.1250.20">
    <property type="entry name" value="MFS general substrate transporter like domains"/>
    <property type="match status" value="1"/>
</dbReference>
<comment type="caution">
    <text evidence="3">The sequence shown here is derived from an EMBL/GenBank/DDBJ whole genome shotgun (WGS) entry which is preliminary data.</text>
</comment>
<evidence type="ECO:0000313" key="4">
    <source>
        <dbReference type="Proteomes" id="UP000178448"/>
    </source>
</evidence>
<feature type="transmembrane region" description="Helical" evidence="2">
    <location>
        <begin position="12"/>
        <end position="31"/>
    </location>
</feature>
<gene>
    <name evidence="3" type="ORF">A2Z33_02180</name>
</gene>
<evidence type="ECO:0008006" key="5">
    <source>
        <dbReference type="Google" id="ProtNLM"/>
    </source>
</evidence>
<dbReference type="AlphaFoldDB" id="A0A1F5YR42"/>
<feature type="transmembrane region" description="Helical" evidence="2">
    <location>
        <begin position="37"/>
        <end position="62"/>
    </location>
</feature>
<keyword evidence="2" id="KW-0472">Membrane</keyword>
<reference evidence="3 4" key="1">
    <citation type="journal article" date="2016" name="Nat. Commun.">
        <title>Thousands of microbial genomes shed light on interconnected biogeochemical processes in an aquifer system.</title>
        <authorList>
            <person name="Anantharaman K."/>
            <person name="Brown C.T."/>
            <person name="Hug L.A."/>
            <person name="Sharon I."/>
            <person name="Castelle C.J."/>
            <person name="Probst A.J."/>
            <person name="Thomas B.C."/>
            <person name="Singh A."/>
            <person name="Wilkins M.J."/>
            <person name="Karaoz U."/>
            <person name="Brodie E.L."/>
            <person name="Williams K.H."/>
            <person name="Hubbard S.S."/>
            <person name="Banfield J.F."/>
        </authorList>
    </citation>
    <scope>NUCLEOTIDE SEQUENCE [LARGE SCALE GENOMIC DNA]</scope>
</reference>
<organism evidence="3 4">
    <name type="scientific">Candidatus Gottesmanbacteria bacterium RBG_16_52_11</name>
    <dbReference type="NCBI Taxonomy" id="1798374"/>
    <lineage>
        <taxon>Bacteria</taxon>
        <taxon>Candidatus Gottesmaniibacteriota</taxon>
    </lineage>
</organism>
<dbReference type="EMBL" id="MFJD01000007">
    <property type="protein sequence ID" value="OGG02575.1"/>
    <property type="molecule type" value="Genomic_DNA"/>
</dbReference>
<dbReference type="PANTHER" id="PTHR23530:SF1">
    <property type="entry name" value="PERMEASE, MAJOR FACILITATOR SUPERFAMILY-RELATED"/>
    <property type="match status" value="1"/>
</dbReference>
<sequence>MSDWRRNIRVYLIDSVLQWFYVPIGVWVIIWRNYLSFTQIGIVTGIGLLVSILLELPTGALADMIGRKKPSSSAGCWASPGSSPMRQRPTSPVS</sequence>
<feature type="region of interest" description="Disordered" evidence="1">
    <location>
        <begin position="67"/>
        <end position="94"/>
    </location>
</feature>
<dbReference type="Proteomes" id="UP000178448">
    <property type="component" value="Unassembled WGS sequence"/>
</dbReference>
<evidence type="ECO:0000256" key="1">
    <source>
        <dbReference type="SAM" id="MobiDB-lite"/>
    </source>
</evidence>
<evidence type="ECO:0000313" key="3">
    <source>
        <dbReference type="EMBL" id="OGG02575.1"/>
    </source>
</evidence>
<dbReference type="InterPro" id="IPR053160">
    <property type="entry name" value="MFS_DHA3_Transporter"/>
</dbReference>
<dbReference type="SUPFAM" id="SSF103473">
    <property type="entry name" value="MFS general substrate transporter"/>
    <property type="match status" value="1"/>
</dbReference>
<name>A0A1F5YR42_9BACT</name>
<accession>A0A1F5YR42</accession>